<keyword evidence="1" id="KW-0472">Membrane</keyword>
<feature type="transmembrane region" description="Helical" evidence="1">
    <location>
        <begin position="15"/>
        <end position="34"/>
    </location>
</feature>
<dbReference type="EMBL" id="CP015622">
    <property type="protein sequence ID" value="ANE03935.1"/>
    <property type="molecule type" value="Genomic_DNA"/>
</dbReference>
<evidence type="ECO:0000313" key="3">
    <source>
        <dbReference type="Proteomes" id="UP000076929"/>
    </source>
</evidence>
<dbReference type="AlphaFoldDB" id="A0A172QTA6"/>
<dbReference type="Proteomes" id="UP000076929">
    <property type="component" value="Chromosome"/>
</dbReference>
<keyword evidence="3" id="KW-1185">Reference proteome</keyword>
<dbReference type="KEGG" id="ccjz:ccrud_06720"/>
<evidence type="ECO:0008006" key="4">
    <source>
        <dbReference type="Google" id="ProtNLM"/>
    </source>
</evidence>
<dbReference type="RefSeq" id="WP_066565478.1">
    <property type="nucleotide sequence ID" value="NZ_CP015622.1"/>
</dbReference>
<evidence type="ECO:0000256" key="1">
    <source>
        <dbReference type="SAM" id="Phobius"/>
    </source>
</evidence>
<organism evidence="2 3">
    <name type="scientific">Corynebacterium crudilactis</name>
    <dbReference type="NCBI Taxonomy" id="1652495"/>
    <lineage>
        <taxon>Bacteria</taxon>
        <taxon>Bacillati</taxon>
        <taxon>Actinomycetota</taxon>
        <taxon>Actinomycetes</taxon>
        <taxon>Mycobacteriales</taxon>
        <taxon>Corynebacteriaceae</taxon>
        <taxon>Corynebacterium</taxon>
    </lineage>
</organism>
<reference evidence="2 3" key="1">
    <citation type="submission" date="2016-05" db="EMBL/GenBank/DDBJ databases">
        <title>Complete genome sequence of Corynebacterium crudilactis, a new Corynebacterium species isolated from raw cow's milk.</title>
        <authorList>
            <person name="Christian R."/>
            <person name="Zimmermann J."/>
            <person name="Lipski A."/>
            <person name="Kalinowski J."/>
        </authorList>
    </citation>
    <scope>NUCLEOTIDE SEQUENCE [LARGE SCALE GENOMIC DNA]</scope>
    <source>
        <strain evidence="2 3">JZ16</strain>
    </source>
</reference>
<dbReference type="STRING" id="1652495.ccrud_06720"/>
<proteinExistence type="predicted"/>
<name>A0A172QTA6_9CORY</name>
<dbReference type="OrthoDB" id="5418945at2"/>
<keyword evidence="1" id="KW-1133">Transmembrane helix</keyword>
<evidence type="ECO:0000313" key="2">
    <source>
        <dbReference type="EMBL" id="ANE03935.1"/>
    </source>
</evidence>
<sequence>MNSSPDNSQSTRGRGFSVLIGILLLVIAVLAVLVGRGNIGIPSFGQSKDLTEIRAVIGSEKKEFFDDPEVQEAFAAHGFEVKVDTAGSRRIATDVNLSAYDFAFPSSAPAAQKIAEENTNTDRFTPFHSPMAVATFKPISDMLGSRGIVTNSTIDLEQLLSETQAGTRWSELSPNYPSNRVVQISTTDVRTSNSAAMYLSMLAWVKNDGKTVGNIAEVDAMIPELSQLFVGQGYTESTSAGPFDEYLSQGMGAKPLVMIYEAQFLAEQNKDNSRITADMELLYPSPTVYSTHTVVSLSEAGAEVGALLENDENLQRLAVKHGFRPKNAALIAEEGMSDRMPSALNIIDPPDYDFLERLIDGVGASYSAAPTEEDTDL</sequence>
<gene>
    <name evidence="2" type="ORF">ccrud_06720</name>
</gene>
<protein>
    <recommendedName>
        <fullName evidence="4">PBP domain-containing protein</fullName>
    </recommendedName>
</protein>
<accession>A0A172QTA6</accession>
<keyword evidence="1" id="KW-0812">Transmembrane</keyword>